<name>A0ABS8VDT6_DATST</name>
<evidence type="ECO:0000256" key="3">
    <source>
        <dbReference type="ARBA" id="ARBA00023110"/>
    </source>
</evidence>
<comment type="caution">
    <text evidence="7">The sequence shown here is derived from an EMBL/GenBank/DDBJ whole genome shotgun (WGS) entry which is preliminary data.</text>
</comment>
<evidence type="ECO:0000313" key="7">
    <source>
        <dbReference type="EMBL" id="MCD9644637.1"/>
    </source>
</evidence>
<feature type="domain" description="PPIase FKBP-type" evidence="6">
    <location>
        <begin position="47"/>
        <end position="102"/>
    </location>
</feature>
<dbReference type="InterPro" id="IPR001179">
    <property type="entry name" value="PPIase_FKBP_dom"/>
</dbReference>
<dbReference type="EMBL" id="JACEIK010004212">
    <property type="protein sequence ID" value="MCD9644637.1"/>
    <property type="molecule type" value="Genomic_DNA"/>
</dbReference>
<evidence type="ECO:0000256" key="4">
    <source>
        <dbReference type="ARBA" id="ARBA00023235"/>
    </source>
</evidence>
<reference evidence="7 8" key="1">
    <citation type="journal article" date="2021" name="BMC Genomics">
        <title>Datura genome reveals duplications of psychoactive alkaloid biosynthetic genes and high mutation rate following tissue culture.</title>
        <authorList>
            <person name="Rajewski A."/>
            <person name="Carter-House D."/>
            <person name="Stajich J."/>
            <person name="Litt A."/>
        </authorList>
    </citation>
    <scope>NUCLEOTIDE SEQUENCE [LARGE SCALE GENOMIC DNA]</scope>
    <source>
        <strain evidence="7">AR-01</strain>
    </source>
</reference>
<dbReference type="Proteomes" id="UP000823775">
    <property type="component" value="Unassembled WGS sequence"/>
</dbReference>
<dbReference type="SUPFAM" id="SSF54534">
    <property type="entry name" value="FKBP-like"/>
    <property type="match status" value="1"/>
</dbReference>
<accession>A0ABS8VDT6</accession>
<dbReference type="EC" id="5.2.1.8" evidence="2 5"/>
<dbReference type="PANTHER" id="PTHR45779">
    <property type="entry name" value="PEPTIDYLPROLYL ISOMERASE"/>
    <property type="match status" value="1"/>
</dbReference>
<evidence type="ECO:0000313" key="8">
    <source>
        <dbReference type="Proteomes" id="UP000823775"/>
    </source>
</evidence>
<sequence>MARDRLWQVSKTSIISFCYHKKSGDVTELQIGVKFKPKSCELQAHKGDRVSVHGSGKLTDGTVFDSSYERNDPIEFELGSGQVIKGWDQGLLECCVGEKPKVENSLLNLVMARMDLHQRSLVVPHLSSTLSWLL</sequence>
<evidence type="ECO:0000259" key="6">
    <source>
        <dbReference type="PROSITE" id="PS50059"/>
    </source>
</evidence>
<dbReference type="InterPro" id="IPR044609">
    <property type="entry name" value="FKBP2/11"/>
</dbReference>
<protein>
    <recommendedName>
        <fullName evidence="2 5">peptidylprolyl isomerase</fullName>
        <ecNumber evidence="2 5">5.2.1.8</ecNumber>
    </recommendedName>
</protein>
<organism evidence="7 8">
    <name type="scientific">Datura stramonium</name>
    <name type="common">Jimsonweed</name>
    <name type="synonym">Common thornapple</name>
    <dbReference type="NCBI Taxonomy" id="4076"/>
    <lineage>
        <taxon>Eukaryota</taxon>
        <taxon>Viridiplantae</taxon>
        <taxon>Streptophyta</taxon>
        <taxon>Embryophyta</taxon>
        <taxon>Tracheophyta</taxon>
        <taxon>Spermatophyta</taxon>
        <taxon>Magnoliopsida</taxon>
        <taxon>eudicotyledons</taxon>
        <taxon>Gunneridae</taxon>
        <taxon>Pentapetalae</taxon>
        <taxon>asterids</taxon>
        <taxon>lamiids</taxon>
        <taxon>Solanales</taxon>
        <taxon>Solanaceae</taxon>
        <taxon>Solanoideae</taxon>
        <taxon>Datureae</taxon>
        <taxon>Datura</taxon>
    </lineage>
</organism>
<evidence type="ECO:0000256" key="1">
    <source>
        <dbReference type="ARBA" id="ARBA00000971"/>
    </source>
</evidence>
<gene>
    <name evidence="7" type="ORF">HAX54_033024</name>
</gene>
<dbReference type="PANTHER" id="PTHR45779:SF6">
    <property type="entry name" value="PEPTIDYL-PROLYL CIS-TRANS ISOMERASE FKBP15-1"/>
    <property type="match status" value="1"/>
</dbReference>
<dbReference type="PROSITE" id="PS50059">
    <property type="entry name" value="FKBP_PPIASE"/>
    <property type="match status" value="1"/>
</dbReference>
<comment type="catalytic activity">
    <reaction evidence="1 5">
        <text>[protein]-peptidylproline (omega=180) = [protein]-peptidylproline (omega=0)</text>
        <dbReference type="Rhea" id="RHEA:16237"/>
        <dbReference type="Rhea" id="RHEA-COMP:10747"/>
        <dbReference type="Rhea" id="RHEA-COMP:10748"/>
        <dbReference type="ChEBI" id="CHEBI:83833"/>
        <dbReference type="ChEBI" id="CHEBI:83834"/>
        <dbReference type="EC" id="5.2.1.8"/>
    </reaction>
</comment>
<evidence type="ECO:0000256" key="2">
    <source>
        <dbReference type="ARBA" id="ARBA00013194"/>
    </source>
</evidence>
<proteinExistence type="predicted"/>
<dbReference type="InterPro" id="IPR046357">
    <property type="entry name" value="PPIase_dom_sf"/>
</dbReference>
<keyword evidence="8" id="KW-1185">Reference proteome</keyword>
<keyword evidence="3 5" id="KW-0697">Rotamase</keyword>
<dbReference type="Pfam" id="PF00254">
    <property type="entry name" value="FKBP_C"/>
    <property type="match status" value="1"/>
</dbReference>
<keyword evidence="4 5" id="KW-0413">Isomerase</keyword>
<dbReference type="Gene3D" id="3.10.50.40">
    <property type="match status" value="1"/>
</dbReference>
<evidence type="ECO:0000256" key="5">
    <source>
        <dbReference type="PROSITE-ProRule" id="PRU00277"/>
    </source>
</evidence>